<keyword evidence="3" id="KW-0804">Transcription</keyword>
<protein>
    <submittedName>
        <fullName evidence="6">TetR family transcriptional regulator</fullName>
    </submittedName>
</protein>
<organism evidence="6 7">
    <name type="scientific">Antricoccus suffuscus</name>
    <dbReference type="NCBI Taxonomy" id="1629062"/>
    <lineage>
        <taxon>Bacteria</taxon>
        <taxon>Bacillati</taxon>
        <taxon>Actinomycetota</taxon>
        <taxon>Actinomycetes</taxon>
        <taxon>Geodermatophilales</taxon>
        <taxon>Antricoccaceae</taxon>
        <taxon>Antricoccus</taxon>
    </lineage>
</organism>
<dbReference type="InterPro" id="IPR001647">
    <property type="entry name" value="HTH_TetR"/>
</dbReference>
<feature type="DNA-binding region" description="H-T-H motif" evidence="4">
    <location>
        <begin position="45"/>
        <end position="64"/>
    </location>
</feature>
<dbReference type="InterPro" id="IPR050109">
    <property type="entry name" value="HTH-type_TetR-like_transc_reg"/>
</dbReference>
<accession>A0A2T0YZH4</accession>
<keyword evidence="1" id="KW-0805">Transcription regulation</keyword>
<dbReference type="Gene3D" id="1.10.357.10">
    <property type="entry name" value="Tetracycline Repressor, domain 2"/>
    <property type="match status" value="1"/>
</dbReference>
<evidence type="ECO:0000259" key="5">
    <source>
        <dbReference type="PROSITE" id="PS50977"/>
    </source>
</evidence>
<dbReference type="Pfam" id="PF17932">
    <property type="entry name" value="TetR_C_24"/>
    <property type="match status" value="1"/>
</dbReference>
<feature type="domain" description="HTH tetR-type" evidence="5">
    <location>
        <begin position="22"/>
        <end position="82"/>
    </location>
</feature>
<evidence type="ECO:0000313" key="7">
    <source>
        <dbReference type="Proteomes" id="UP000237752"/>
    </source>
</evidence>
<dbReference type="RefSeq" id="WP_202862737.1">
    <property type="nucleotide sequence ID" value="NZ_PVUE01000033.1"/>
</dbReference>
<dbReference type="Gene3D" id="1.10.10.60">
    <property type="entry name" value="Homeodomain-like"/>
    <property type="match status" value="1"/>
</dbReference>
<dbReference type="InterPro" id="IPR036271">
    <property type="entry name" value="Tet_transcr_reg_TetR-rel_C_sf"/>
</dbReference>
<name>A0A2T0YZH4_9ACTN</name>
<dbReference type="PROSITE" id="PS50977">
    <property type="entry name" value="HTH_TETR_2"/>
    <property type="match status" value="1"/>
</dbReference>
<evidence type="ECO:0000256" key="4">
    <source>
        <dbReference type="PROSITE-ProRule" id="PRU00335"/>
    </source>
</evidence>
<proteinExistence type="predicted"/>
<reference evidence="6 7" key="1">
    <citation type="submission" date="2018-03" db="EMBL/GenBank/DDBJ databases">
        <title>Genomic Encyclopedia of Archaeal and Bacterial Type Strains, Phase II (KMG-II): from individual species to whole genera.</title>
        <authorList>
            <person name="Goeker M."/>
        </authorList>
    </citation>
    <scope>NUCLEOTIDE SEQUENCE [LARGE SCALE GENOMIC DNA]</scope>
    <source>
        <strain evidence="6 7">DSM 100065</strain>
    </source>
</reference>
<keyword evidence="7" id="KW-1185">Reference proteome</keyword>
<evidence type="ECO:0000256" key="1">
    <source>
        <dbReference type="ARBA" id="ARBA00023015"/>
    </source>
</evidence>
<dbReference type="Pfam" id="PF00440">
    <property type="entry name" value="TetR_N"/>
    <property type="match status" value="1"/>
</dbReference>
<dbReference type="PANTHER" id="PTHR30055:SF234">
    <property type="entry name" value="HTH-TYPE TRANSCRIPTIONAL REGULATOR BETI"/>
    <property type="match status" value="1"/>
</dbReference>
<dbReference type="InterPro" id="IPR009057">
    <property type="entry name" value="Homeodomain-like_sf"/>
</dbReference>
<dbReference type="PRINTS" id="PR00455">
    <property type="entry name" value="HTHTETR"/>
</dbReference>
<evidence type="ECO:0000256" key="2">
    <source>
        <dbReference type="ARBA" id="ARBA00023125"/>
    </source>
</evidence>
<dbReference type="SUPFAM" id="SSF48498">
    <property type="entry name" value="Tetracyclin repressor-like, C-terminal domain"/>
    <property type="match status" value="1"/>
</dbReference>
<sequence length="222" mass="25223">MTIPAGAELESGPDAVQAARAEWRMRQILGAAAKLMVRDGFHRVSMQSIADEAEMSVGLIYRYFAGKQEILLGVIVDVLDSFADRIPRAMDDVGDDPIRRIAAGFRAYCEIIDENRAAALLTYRDGKTLEQSGREQIMTLEFKTSKPLRDAVETAVDQGLLTEVNVDLFTYDLMIFAQMWSLKYWHFKSRYTLDEYVTGQTALVLRSSLDPRRRRKYQDLLA</sequence>
<dbReference type="SUPFAM" id="SSF46689">
    <property type="entry name" value="Homeodomain-like"/>
    <property type="match status" value="1"/>
</dbReference>
<dbReference type="GO" id="GO:0003700">
    <property type="term" value="F:DNA-binding transcription factor activity"/>
    <property type="evidence" value="ECO:0007669"/>
    <property type="project" value="TreeGrafter"/>
</dbReference>
<dbReference type="AlphaFoldDB" id="A0A2T0YZH4"/>
<dbReference type="InterPro" id="IPR041490">
    <property type="entry name" value="KstR2_TetR_C"/>
</dbReference>
<dbReference type="Proteomes" id="UP000237752">
    <property type="component" value="Unassembled WGS sequence"/>
</dbReference>
<dbReference type="EMBL" id="PVUE01000033">
    <property type="protein sequence ID" value="PRZ29502.1"/>
    <property type="molecule type" value="Genomic_DNA"/>
</dbReference>
<evidence type="ECO:0000313" key="6">
    <source>
        <dbReference type="EMBL" id="PRZ29502.1"/>
    </source>
</evidence>
<evidence type="ECO:0000256" key="3">
    <source>
        <dbReference type="ARBA" id="ARBA00023163"/>
    </source>
</evidence>
<keyword evidence="2 4" id="KW-0238">DNA-binding</keyword>
<comment type="caution">
    <text evidence="6">The sequence shown here is derived from an EMBL/GenBank/DDBJ whole genome shotgun (WGS) entry which is preliminary data.</text>
</comment>
<dbReference type="PANTHER" id="PTHR30055">
    <property type="entry name" value="HTH-TYPE TRANSCRIPTIONAL REGULATOR RUTR"/>
    <property type="match status" value="1"/>
</dbReference>
<dbReference type="GO" id="GO:0000976">
    <property type="term" value="F:transcription cis-regulatory region binding"/>
    <property type="evidence" value="ECO:0007669"/>
    <property type="project" value="TreeGrafter"/>
</dbReference>
<gene>
    <name evidence="6" type="ORF">CLV47_13311</name>
</gene>